<evidence type="ECO:0000313" key="1">
    <source>
        <dbReference type="EMBL" id="SJK98258.1"/>
    </source>
</evidence>
<dbReference type="EMBL" id="FUEG01000001">
    <property type="protein sequence ID" value="SJK98258.1"/>
    <property type="molecule type" value="Genomic_DNA"/>
</dbReference>
<keyword evidence="2" id="KW-1185">Reference proteome</keyword>
<proteinExistence type="predicted"/>
<sequence>MILPRFVYLQLAEESDEPDTHGGTATTRCQSWSSQQGLIGARRYGGMAACSYSAEITKESAISIQFCRLGQRRRRIVKEEFRPQVHQNAVCDHHDICILHVPSYSSSHPEIYRRHNRGFPANASIYGTNSEGVQINVQQVNRTPVFGRWRRPVLGLKSNGSLCLIQAVGTQFDAMADSTGLSCGSSPTFRSCRDSLVS</sequence>
<organism evidence="1 2">
    <name type="scientific">Armillaria ostoyae</name>
    <name type="common">Armillaria root rot fungus</name>
    <dbReference type="NCBI Taxonomy" id="47428"/>
    <lineage>
        <taxon>Eukaryota</taxon>
        <taxon>Fungi</taxon>
        <taxon>Dikarya</taxon>
        <taxon>Basidiomycota</taxon>
        <taxon>Agaricomycotina</taxon>
        <taxon>Agaricomycetes</taxon>
        <taxon>Agaricomycetidae</taxon>
        <taxon>Agaricales</taxon>
        <taxon>Marasmiineae</taxon>
        <taxon>Physalacriaceae</taxon>
        <taxon>Armillaria</taxon>
    </lineage>
</organism>
<name>A0A284QP84_ARMOS</name>
<protein>
    <submittedName>
        <fullName evidence="1">Uncharacterized protein</fullName>
    </submittedName>
</protein>
<dbReference type="Proteomes" id="UP000219338">
    <property type="component" value="Unassembled WGS sequence"/>
</dbReference>
<evidence type="ECO:0000313" key="2">
    <source>
        <dbReference type="Proteomes" id="UP000219338"/>
    </source>
</evidence>
<dbReference type="OrthoDB" id="3063810at2759"/>
<reference evidence="2" key="1">
    <citation type="journal article" date="2017" name="Nat. Ecol. Evol.">
        <title>Genome expansion and lineage-specific genetic innovations in the forest pathogenic fungi Armillaria.</title>
        <authorList>
            <person name="Sipos G."/>
            <person name="Prasanna A.N."/>
            <person name="Walter M.C."/>
            <person name="O'Connor E."/>
            <person name="Balint B."/>
            <person name="Krizsan K."/>
            <person name="Kiss B."/>
            <person name="Hess J."/>
            <person name="Varga T."/>
            <person name="Slot J."/>
            <person name="Riley R."/>
            <person name="Boka B."/>
            <person name="Rigling D."/>
            <person name="Barry K."/>
            <person name="Lee J."/>
            <person name="Mihaltcheva S."/>
            <person name="LaButti K."/>
            <person name="Lipzen A."/>
            <person name="Waldron R."/>
            <person name="Moloney N.M."/>
            <person name="Sperisen C."/>
            <person name="Kredics L."/>
            <person name="Vagvoelgyi C."/>
            <person name="Patrignani A."/>
            <person name="Fitzpatrick D."/>
            <person name="Nagy I."/>
            <person name="Doyle S."/>
            <person name="Anderson J.B."/>
            <person name="Grigoriev I.V."/>
            <person name="Gueldener U."/>
            <person name="Muensterkoetter M."/>
            <person name="Nagy L.G."/>
        </authorList>
    </citation>
    <scope>NUCLEOTIDE SEQUENCE [LARGE SCALE GENOMIC DNA]</scope>
    <source>
        <strain evidence="2">C18/9</strain>
    </source>
</reference>
<gene>
    <name evidence="1" type="ORF">ARMOST_01519</name>
</gene>
<dbReference type="AlphaFoldDB" id="A0A284QP84"/>
<accession>A0A284QP84</accession>